<keyword evidence="2" id="KW-1185">Reference proteome</keyword>
<dbReference type="Proteomes" id="UP000011524">
    <property type="component" value="Unassembled WGS sequence"/>
</dbReference>
<dbReference type="AlphaFoldDB" id="M0L546"/>
<proteinExistence type="predicted"/>
<gene>
    <name evidence="1" type="ORF">C444_18602</name>
</gene>
<reference evidence="1 2" key="1">
    <citation type="journal article" date="2014" name="PLoS Genet.">
        <title>Phylogenetically driven sequencing of extremely halophilic archaea reveals strategies for static and dynamic osmo-response.</title>
        <authorList>
            <person name="Becker E.A."/>
            <person name="Seitzer P.M."/>
            <person name="Tritt A."/>
            <person name="Larsen D."/>
            <person name="Krusor M."/>
            <person name="Yao A.I."/>
            <person name="Wu D."/>
            <person name="Madern D."/>
            <person name="Eisen J.A."/>
            <person name="Darling A.E."/>
            <person name="Facciotti M.T."/>
        </authorList>
    </citation>
    <scope>NUCLEOTIDE SEQUENCE [LARGE SCALE GENOMIC DNA]</scope>
    <source>
        <strain evidence="2">ATCC 49778 / DSM 6131 / JCM 7785 / NBRC 101032 / NCIMB 13157 / TR-1</strain>
    </source>
</reference>
<organism evidence="1 2">
    <name type="scientific">Haloarcula japonica (strain ATCC 49778 / DSM 6131 / JCM 7785 / NBRC 101032 / NCIMB 13157 / TR-1)</name>
    <dbReference type="NCBI Taxonomy" id="1227453"/>
    <lineage>
        <taxon>Archaea</taxon>
        <taxon>Methanobacteriati</taxon>
        <taxon>Methanobacteriota</taxon>
        <taxon>Stenosarchaea group</taxon>
        <taxon>Halobacteria</taxon>
        <taxon>Halobacteriales</taxon>
        <taxon>Haloarculaceae</taxon>
        <taxon>Haloarcula</taxon>
    </lineage>
</organism>
<comment type="caution">
    <text evidence="1">The sequence shown here is derived from an EMBL/GenBank/DDBJ whole genome shotgun (WGS) entry which is preliminary data.</text>
</comment>
<evidence type="ECO:0000313" key="1">
    <source>
        <dbReference type="EMBL" id="EMA27529.1"/>
    </source>
</evidence>
<sequence length="104" mass="11886">MRRSVNHGNRIHLDHIRLTTTIKIRLMGSLRSLLSPSFTVKYTILNIQNLVKSFQLSMYRETIGCRFDQTVLALKTNTLPTTHIILGGQGQKVQHRRQDVSGTN</sequence>
<accession>M0L546</accession>
<dbReference type="STRING" id="1227453.C444_18602"/>
<name>M0L546_HALJT</name>
<protein>
    <submittedName>
        <fullName evidence="1">Uncharacterized protein</fullName>
    </submittedName>
</protein>
<evidence type="ECO:0000313" key="2">
    <source>
        <dbReference type="Proteomes" id="UP000011524"/>
    </source>
</evidence>
<dbReference type="EMBL" id="AOLY01000042">
    <property type="protein sequence ID" value="EMA27529.1"/>
    <property type="molecule type" value="Genomic_DNA"/>
</dbReference>